<gene>
    <name evidence="2" type="ORF">FDT80_13140</name>
</gene>
<accession>A0A5S3PIC2</accession>
<evidence type="ECO:0000313" key="3">
    <source>
        <dbReference type="Proteomes" id="UP000309550"/>
    </source>
</evidence>
<feature type="region of interest" description="Disordered" evidence="1">
    <location>
        <begin position="1"/>
        <end position="128"/>
    </location>
</feature>
<evidence type="ECO:0000313" key="2">
    <source>
        <dbReference type="EMBL" id="TMM51695.1"/>
    </source>
</evidence>
<keyword evidence="3" id="KW-1185">Reference proteome</keyword>
<dbReference type="Proteomes" id="UP000309550">
    <property type="component" value="Unassembled WGS sequence"/>
</dbReference>
<dbReference type="OrthoDB" id="7877279at2"/>
<dbReference type="RefSeq" id="WP_138662768.1">
    <property type="nucleotide sequence ID" value="NZ_VANS01000003.1"/>
</dbReference>
<feature type="compositionally biased region" description="Basic and acidic residues" evidence="1">
    <location>
        <begin position="1"/>
        <end position="11"/>
    </location>
</feature>
<dbReference type="EMBL" id="VANS01000003">
    <property type="protein sequence ID" value="TMM51695.1"/>
    <property type="molecule type" value="Genomic_DNA"/>
</dbReference>
<proteinExistence type="predicted"/>
<dbReference type="AlphaFoldDB" id="A0A5S3PIC2"/>
<name>A0A5S3PIC2_9RHOB</name>
<sequence length="128" mass="15051">MKNSDRDRFDGRLMTASKAKQDRLERFQSAAGDPERLAKRARRVEATVTREAERKLKATQLRQEKEDLERQQSEDDKRETEQAAVREAKHEAQLAETADQIVAQNSAREAERKAERDRRYAARRNRKR</sequence>
<evidence type="ECO:0000256" key="1">
    <source>
        <dbReference type="SAM" id="MobiDB-lite"/>
    </source>
</evidence>
<comment type="caution">
    <text evidence="2">The sequence shown here is derived from an EMBL/GenBank/DDBJ whole genome shotgun (WGS) entry which is preliminary data.</text>
</comment>
<feature type="compositionally biased region" description="Basic and acidic residues" evidence="1">
    <location>
        <begin position="33"/>
        <end position="93"/>
    </location>
</feature>
<protein>
    <submittedName>
        <fullName evidence="2">Uncharacterized protein</fullName>
    </submittedName>
</protein>
<organism evidence="2 3">
    <name type="scientific">Sulfitobacter sabulilitoris</name>
    <dbReference type="NCBI Taxonomy" id="2562655"/>
    <lineage>
        <taxon>Bacteria</taxon>
        <taxon>Pseudomonadati</taxon>
        <taxon>Pseudomonadota</taxon>
        <taxon>Alphaproteobacteria</taxon>
        <taxon>Rhodobacterales</taxon>
        <taxon>Roseobacteraceae</taxon>
        <taxon>Sulfitobacter</taxon>
    </lineage>
</organism>
<feature type="compositionally biased region" description="Basic and acidic residues" evidence="1">
    <location>
        <begin position="108"/>
        <end position="120"/>
    </location>
</feature>
<reference evidence="2 3" key="1">
    <citation type="submission" date="2019-05" db="EMBL/GenBank/DDBJ databases">
        <title>Sulfitobacter sabulilitoris sp. nov., isolated from a marine sand.</title>
        <authorList>
            <person name="Yoon J.-H."/>
        </authorList>
    </citation>
    <scope>NUCLEOTIDE SEQUENCE [LARGE SCALE GENOMIC DNA]</scope>
    <source>
        <strain evidence="2 3">HSMS-29</strain>
    </source>
</reference>